<gene>
    <name evidence="3" type="ORF">FIV34_04025</name>
</gene>
<dbReference type="Pfam" id="PF07885">
    <property type="entry name" value="Ion_trans_2"/>
    <property type="match status" value="1"/>
</dbReference>
<reference evidence="3 4" key="1">
    <citation type="submission" date="2019-06" db="EMBL/GenBank/DDBJ databases">
        <title>A complete genome sequence for Luteibacter pinisoli MAH-14.</title>
        <authorList>
            <person name="Baltrus D.A."/>
        </authorList>
    </citation>
    <scope>NUCLEOTIDE SEQUENCE [LARGE SCALE GENOMIC DNA]</scope>
    <source>
        <strain evidence="3 4">MAH-14</strain>
    </source>
</reference>
<proteinExistence type="predicted"/>
<keyword evidence="3" id="KW-0813">Transport</keyword>
<keyword evidence="4" id="KW-1185">Reference proteome</keyword>
<dbReference type="GO" id="GO:0034220">
    <property type="term" value="P:monoatomic ion transmembrane transport"/>
    <property type="evidence" value="ECO:0007669"/>
    <property type="project" value="UniProtKB-KW"/>
</dbReference>
<feature type="domain" description="Potassium channel" evidence="2">
    <location>
        <begin position="80"/>
        <end position="135"/>
    </location>
</feature>
<dbReference type="RefSeq" id="WP_139979912.1">
    <property type="nucleotide sequence ID" value="NZ_CP041046.1"/>
</dbReference>
<evidence type="ECO:0000313" key="3">
    <source>
        <dbReference type="EMBL" id="QDE38425.1"/>
    </source>
</evidence>
<evidence type="ECO:0000313" key="4">
    <source>
        <dbReference type="Proteomes" id="UP000316093"/>
    </source>
</evidence>
<keyword evidence="3" id="KW-0406">Ion transport</keyword>
<feature type="transmembrane region" description="Helical" evidence="1">
    <location>
        <begin position="53"/>
        <end position="73"/>
    </location>
</feature>
<evidence type="ECO:0000256" key="1">
    <source>
        <dbReference type="SAM" id="Phobius"/>
    </source>
</evidence>
<sequence length="139" mass="14873">MFSELLLATGLVVFTTFLHSIGLLGLSKAVSLVGFKAGSIEQPLPVARIEVSVVLVLGLMAIHGAEIWVYAITFLGIDAVDNLRSAVYFSTISYAAIGYSDADIRPEWALVAAIEGINGLIMLGWSTAFLVTVMARARR</sequence>
<dbReference type="SUPFAM" id="SSF81324">
    <property type="entry name" value="Voltage-gated potassium channels"/>
    <property type="match status" value="1"/>
</dbReference>
<evidence type="ECO:0000259" key="2">
    <source>
        <dbReference type="Pfam" id="PF07885"/>
    </source>
</evidence>
<name>A0A4Y5Z182_9GAMM</name>
<dbReference type="KEGG" id="lpy:FIV34_04025"/>
<keyword evidence="3" id="KW-0407">Ion channel</keyword>
<dbReference type="AlphaFoldDB" id="A0A4Y5Z182"/>
<feature type="transmembrane region" description="Helical" evidence="1">
    <location>
        <begin position="108"/>
        <end position="135"/>
    </location>
</feature>
<dbReference type="Gene3D" id="1.10.287.70">
    <property type="match status" value="1"/>
</dbReference>
<keyword evidence="1" id="KW-1133">Transmembrane helix</keyword>
<keyword evidence="1" id="KW-0812">Transmembrane</keyword>
<accession>A0A4Y5Z182</accession>
<organism evidence="3 4">
    <name type="scientific">Luteibacter pinisoli</name>
    <dbReference type="NCBI Taxonomy" id="2589080"/>
    <lineage>
        <taxon>Bacteria</taxon>
        <taxon>Pseudomonadati</taxon>
        <taxon>Pseudomonadota</taxon>
        <taxon>Gammaproteobacteria</taxon>
        <taxon>Lysobacterales</taxon>
        <taxon>Rhodanobacteraceae</taxon>
        <taxon>Luteibacter</taxon>
    </lineage>
</organism>
<keyword evidence="1" id="KW-0472">Membrane</keyword>
<dbReference type="Proteomes" id="UP000316093">
    <property type="component" value="Chromosome"/>
</dbReference>
<dbReference type="InterPro" id="IPR013099">
    <property type="entry name" value="K_chnl_dom"/>
</dbReference>
<dbReference type="OrthoDB" id="9813518at2"/>
<dbReference type="EMBL" id="CP041046">
    <property type="protein sequence ID" value="QDE38425.1"/>
    <property type="molecule type" value="Genomic_DNA"/>
</dbReference>
<protein>
    <submittedName>
        <fullName evidence="3">Two pore domain potassium channel family protein</fullName>
    </submittedName>
</protein>